<keyword evidence="2" id="KW-1185">Reference proteome</keyword>
<accession>A0A8T2PAF9</accession>
<protein>
    <submittedName>
        <fullName evidence="1">Uncharacterized protein</fullName>
    </submittedName>
</protein>
<evidence type="ECO:0000313" key="2">
    <source>
        <dbReference type="Proteomes" id="UP000824540"/>
    </source>
</evidence>
<gene>
    <name evidence="1" type="ORF">JZ751_008821</name>
</gene>
<sequence>MCNEVTTDCVIPVGLDLVLISGWRLWCHRVTDSWCHPVGCGYGVTVSQTPGVIQWVGDDRTVDEEEEGQVGQEIEQVQGADVTELPLDDLLVLRPDPARPQLH</sequence>
<comment type="caution">
    <text evidence="1">The sequence shown here is derived from an EMBL/GenBank/DDBJ whole genome shotgun (WGS) entry which is preliminary data.</text>
</comment>
<evidence type="ECO:0000313" key="1">
    <source>
        <dbReference type="EMBL" id="KAG9345677.1"/>
    </source>
</evidence>
<organism evidence="1 2">
    <name type="scientific">Albula glossodonta</name>
    <name type="common">roundjaw bonefish</name>
    <dbReference type="NCBI Taxonomy" id="121402"/>
    <lineage>
        <taxon>Eukaryota</taxon>
        <taxon>Metazoa</taxon>
        <taxon>Chordata</taxon>
        <taxon>Craniata</taxon>
        <taxon>Vertebrata</taxon>
        <taxon>Euteleostomi</taxon>
        <taxon>Actinopterygii</taxon>
        <taxon>Neopterygii</taxon>
        <taxon>Teleostei</taxon>
        <taxon>Albuliformes</taxon>
        <taxon>Albulidae</taxon>
        <taxon>Albula</taxon>
    </lineage>
</organism>
<dbReference type="AlphaFoldDB" id="A0A8T2PAF9"/>
<dbReference type="Proteomes" id="UP000824540">
    <property type="component" value="Unassembled WGS sequence"/>
</dbReference>
<proteinExistence type="predicted"/>
<dbReference type="EMBL" id="JAFBMS010000017">
    <property type="protein sequence ID" value="KAG9345677.1"/>
    <property type="molecule type" value="Genomic_DNA"/>
</dbReference>
<name>A0A8T2PAF9_9TELE</name>
<reference evidence="1" key="1">
    <citation type="thesis" date="2021" institute="BYU ScholarsArchive" country="Provo, UT, USA">
        <title>Applications of and Algorithms for Genome Assembly and Genomic Analyses with an Emphasis on Marine Teleosts.</title>
        <authorList>
            <person name="Pickett B.D."/>
        </authorList>
    </citation>
    <scope>NUCLEOTIDE SEQUENCE</scope>
    <source>
        <strain evidence="1">HI-2016</strain>
    </source>
</reference>